<dbReference type="GO" id="GO:0006098">
    <property type="term" value="P:pentose-phosphate shunt"/>
    <property type="evidence" value="ECO:0007669"/>
    <property type="project" value="TreeGrafter"/>
</dbReference>
<evidence type="ECO:0000256" key="2">
    <source>
        <dbReference type="ARBA" id="ARBA00001936"/>
    </source>
</evidence>
<evidence type="ECO:0000256" key="5">
    <source>
        <dbReference type="ARBA" id="ARBA00001964"/>
    </source>
</evidence>
<gene>
    <name evidence="16" type="ORF">FRY97_13245</name>
</gene>
<comment type="catalytic activity">
    <reaction evidence="14">
        <text>D-sedoheptulose 7-phosphate + D-glyceraldehyde 3-phosphate = aldehydo-D-ribose 5-phosphate + D-xylulose 5-phosphate</text>
        <dbReference type="Rhea" id="RHEA:10508"/>
        <dbReference type="ChEBI" id="CHEBI:57483"/>
        <dbReference type="ChEBI" id="CHEBI:57737"/>
        <dbReference type="ChEBI" id="CHEBI:58273"/>
        <dbReference type="ChEBI" id="CHEBI:59776"/>
        <dbReference type="EC" id="2.2.1.1"/>
    </reaction>
</comment>
<evidence type="ECO:0000256" key="9">
    <source>
        <dbReference type="ARBA" id="ARBA00022679"/>
    </source>
</evidence>
<dbReference type="AlphaFoldDB" id="A0A5C6RJF5"/>
<comment type="similarity">
    <text evidence="6">Belongs to the transketolase family.</text>
</comment>
<feature type="domain" description="Transketolase-like pyrimidine-binding" evidence="15">
    <location>
        <begin position="353"/>
        <end position="535"/>
    </location>
</feature>
<comment type="subunit">
    <text evidence="7">Homodimer.</text>
</comment>
<dbReference type="GO" id="GO:0004802">
    <property type="term" value="F:transketolase activity"/>
    <property type="evidence" value="ECO:0007669"/>
    <property type="project" value="UniProtKB-EC"/>
</dbReference>
<dbReference type="OrthoDB" id="8732661at2"/>
<evidence type="ECO:0000313" key="17">
    <source>
        <dbReference type="Proteomes" id="UP000321580"/>
    </source>
</evidence>
<dbReference type="PANTHER" id="PTHR43522">
    <property type="entry name" value="TRANSKETOLASE"/>
    <property type="match status" value="1"/>
</dbReference>
<evidence type="ECO:0000256" key="7">
    <source>
        <dbReference type="ARBA" id="ARBA00011738"/>
    </source>
</evidence>
<dbReference type="InterPro" id="IPR005474">
    <property type="entry name" value="Transketolase_N"/>
</dbReference>
<keyword evidence="17" id="KW-1185">Reference proteome</keyword>
<dbReference type="PANTHER" id="PTHR43522:SF2">
    <property type="entry name" value="TRANSKETOLASE 1-RELATED"/>
    <property type="match status" value="1"/>
</dbReference>
<dbReference type="PROSITE" id="PS00802">
    <property type="entry name" value="TRANSKETOLASE_2"/>
    <property type="match status" value="1"/>
</dbReference>
<dbReference type="FunFam" id="3.40.50.970:FF:000045">
    <property type="entry name" value="Transketolase"/>
    <property type="match status" value="1"/>
</dbReference>
<comment type="cofactor">
    <cofactor evidence="3">
        <name>Co(2+)</name>
        <dbReference type="ChEBI" id="CHEBI:48828"/>
    </cofactor>
</comment>
<comment type="caution">
    <text evidence="16">The sequence shown here is derived from an EMBL/GenBank/DDBJ whole genome shotgun (WGS) entry which is preliminary data.</text>
</comment>
<name>A0A5C6RJF5_9BACT</name>
<dbReference type="GO" id="GO:0046872">
    <property type="term" value="F:metal ion binding"/>
    <property type="evidence" value="ECO:0007669"/>
    <property type="project" value="UniProtKB-KW"/>
</dbReference>
<dbReference type="InterPro" id="IPR005475">
    <property type="entry name" value="Transketolase-like_Pyr-bd"/>
</dbReference>
<dbReference type="EC" id="2.2.1.1" evidence="8"/>
<dbReference type="CDD" id="cd02012">
    <property type="entry name" value="TPP_TK"/>
    <property type="match status" value="1"/>
</dbReference>
<keyword evidence="12" id="KW-0460">Magnesium</keyword>
<evidence type="ECO:0000256" key="13">
    <source>
        <dbReference type="ARBA" id="ARBA00023052"/>
    </source>
</evidence>
<comment type="cofactor">
    <cofactor evidence="5">
        <name>thiamine diphosphate</name>
        <dbReference type="ChEBI" id="CHEBI:58937"/>
    </cofactor>
</comment>
<keyword evidence="13" id="KW-0786">Thiamine pyrophosphate</keyword>
<dbReference type="InterPro" id="IPR033247">
    <property type="entry name" value="Transketolase_fam"/>
</dbReference>
<dbReference type="Pfam" id="PF02779">
    <property type="entry name" value="Transket_pyr"/>
    <property type="match status" value="1"/>
</dbReference>
<evidence type="ECO:0000256" key="1">
    <source>
        <dbReference type="ARBA" id="ARBA00001913"/>
    </source>
</evidence>
<evidence type="ECO:0000259" key="15">
    <source>
        <dbReference type="SMART" id="SM00861"/>
    </source>
</evidence>
<dbReference type="InterPro" id="IPR055152">
    <property type="entry name" value="Transketolase-like_C_2"/>
</dbReference>
<comment type="cofactor">
    <cofactor evidence="2">
        <name>Mn(2+)</name>
        <dbReference type="ChEBI" id="CHEBI:29035"/>
    </cofactor>
</comment>
<reference evidence="16 17" key="1">
    <citation type="submission" date="2019-08" db="EMBL/GenBank/DDBJ databases">
        <title>Genome of Phaeodactylibacter luteus.</title>
        <authorList>
            <person name="Bowman J.P."/>
        </authorList>
    </citation>
    <scope>NUCLEOTIDE SEQUENCE [LARGE SCALE GENOMIC DNA]</scope>
    <source>
        <strain evidence="16 17">KCTC 42180</strain>
    </source>
</reference>
<comment type="cofactor">
    <cofactor evidence="4">
        <name>Mg(2+)</name>
        <dbReference type="ChEBI" id="CHEBI:18420"/>
    </cofactor>
</comment>
<evidence type="ECO:0000313" key="16">
    <source>
        <dbReference type="EMBL" id="TXB62578.1"/>
    </source>
</evidence>
<dbReference type="SUPFAM" id="SSF52922">
    <property type="entry name" value="TK C-terminal domain-like"/>
    <property type="match status" value="1"/>
</dbReference>
<dbReference type="RefSeq" id="WP_147168026.1">
    <property type="nucleotide sequence ID" value="NZ_VOOR01000027.1"/>
</dbReference>
<dbReference type="InterPro" id="IPR029061">
    <property type="entry name" value="THDP-binding"/>
</dbReference>
<dbReference type="EMBL" id="VOOR01000027">
    <property type="protein sequence ID" value="TXB62578.1"/>
    <property type="molecule type" value="Genomic_DNA"/>
</dbReference>
<keyword evidence="9" id="KW-0808">Transferase</keyword>
<dbReference type="Proteomes" id="UP000321580">
    <property type="component" value="Unassembled WGS sequence"/>
</dbReference>
<dbReference type="Gene3D" id="3.40.50.970">
    <property type="match status" value="2"/>
</dbReference>
<dbReference type="Pfam" id="PF00456">
    <property type="entry name" value="Transketolase_N"/>
    <property type="match status" value="1"/>
</dbReference>
<accession>A0A5C6RJF5</accession>
<evidence type="ECO:0000256" key="12">
    <source>
        <dbReference type="ARBA" id="ARBA00022842"/>
    </source>
</evidence>
<protein>
    <recommendedName>
        <fullName evidence="8">transketolase</fullName>
        <ecNumber evidence="8">2.2.1.1</ecNumber>
    </recommendedName>
</protein>
<dbReference type="SMART" id="SM00861">
    <property type="entry name" value="Transket_pyr"/>
    <property type="match status" value="1"/>
</dbReference>
<evidence type="ECO:0000256" key="4">
    <source>
        <dbReference type="ARBA" id="ARBA00001946"/>
    </source>
</evidence>
<dbReference type="InterPro" id="IPR020826">
    <property type="entry name" value="Transketolase_BS"/>
</dbReference>
<evidence type="ECO:0000256" key="10">
    <source>
        <dbReference type="ARBA" id="ARBA00022723"/>
    </source>
</evidence>
<dbReference type="GO" id="GO:0005829">
    <property type="term" value="C:cytosol"/>
    <property type="evidence" value="ECO:0007669"/>
    <property type="project" value="TreeGrafter"/>
</dbReference>
<organism evidence="16 17">
    <name type="scientific">Phaeodactylibacter luteus</name>
    <dbReference type="NCBI Taxonomy" id="1564516"/>
    <lineage>
        <taxon>Bacteria</taxon>
        <taxon>Pseudomonadati</taxon>
        <taxon>Bacteroidota</taxon>
        <taxon>Saprospiria</taxon>
        <taxon>Saprospirales</taxon>
        <taxon>Haliscomenobacteraceae</taxon>
        <taxon>Phaeodactylibacter</taxon>
    </lineage>
</organism>
<evidence type="ECO:0000256" key="14">
    <source>
        <dbReference type="ARBA" id="ARBA00049473"/>
    </source>
</evidence>
<dbReference type="Pfam" id="PF22613">
    <property type="entry name" value="Transketolase_C_1"/>
    <property type="match status" value="1"/>
</dbReference>
<dbReference type="InterPro" id="IPR009014">
    <property type="entry name" value="Transketo_C/PFOR_II"/>
</dbReference>
<evidence type="ECO:0000256" key="11">
    <source>
        <dbReference type="ARBA" id="ARBA00022837"/>
    </source>
</evidence>
<keyword evidence="11" id="KW-0106">Calcium</keyword>
<keyword evidence="10" id="KW-0479">Metal-binding</keyword>
<dbReference type="SUPFAM" id="SSF52518">
    <property type="entry name" value="Thiamin diphosphate-binding fold (THDP-binding)"/>
    <property type="match status" value="2"/>
</dbReference>
<evidence type="ECO:0000256" key="6">
    <source>
        <dbReference type="ARBA" id="ARBA00007131"/>
    </source>
</evidence>
<proteinExistence type="inferred from homology"/>
<evidence type="ECO:0000256" key="8">
    <source>
        <dbReference type="ARBA" id="ARBA00013152"/>
    </source>
</evidence>
<sequence length="681" mass="73840">MAESKVSQRAADNIRILSAAMVEQAKSGHPGGAMGGADFIHILFSEYMVFDPSDNSWPFRDRFFMDPGHMSPMLYSQLHLLGNYSTEDLQHFRQWGSPTPGHPEVDVARGVENTSGPLGQGHTFGVGAAIAERFLAARFGEWLAHRTFLYISDGGIQEEIAQGAGRIAGFLGLGQVTMFYDANDIQLSTEVSEVMDEDTAKKYEAWGWHVQTIEGNNHDAIRSALDAAIAETGRPSLIIGKTVMGKGALTESGESFEREVETHGQPLSKAGASFSATVKNLGGDPDAPFAVFPEVAAYYEEVKAERKQLAQERRAAYEAWKAENPEQDAKLQRFLSRELPDIDWAGIPQKAGSATRNASGMVLAYLADHVENMIVASADLSNSDKTNSFLAKTTAFAKGDFTGAFLQAGVSELTMAALSVGMALHGGVIPVCATFFVFSDYMKPAIRLAGLMEQPVIFIWTHDAFRVGEDGPTHQPVEQEAQIRLMEQLKNHSGRNSFLALRPADADETTVAWRMALENAHGPSGLILSRQDIASLPAKGSRYEAAQAAAKGAYIVEKETGGEPDLILVANGSEVATLVEGAALLRQRKKLRVRVVSAPSEGVFRNQPEDYQMDVLPFDIPTFGLTAGLPVTLRGLVGPLGEVIGLSHFGHSAPFNVLDEKLGYTPENVYQKAVDFLSDFE</sequence>
<evidence type="ECO:0000256" key="3">
    <source>
        <dbReference type="ARBA" id="ARBA00001941"/>
    </source>
</evidence>
<dbReference type="CDD" id="cd07033">
    <property type="entry name" value="TPP_PYR_DXS_TK_like"/>
    <property type="match status" value="1"/>
</dbReference>
<comment type="cofactor">
    <cofactor evidence="1">
        <name>Ca(2+)</name>
        <dbReference type="ChEBI" id="CHEBI:29108"/>
    </cofactor>
</comment>
<dbReference type="Gene3D" id="3.40.50.920">
    <property type="match status" value="1"/>
</dbReference>